<evidence type="ECO:0000313" key="2">
    <source>
        <dbReference type="EMBL" id="PIW18247.1"/>
    </source>
</evidence>
<evidence type="ECO:0000259" key="1">
    <source>
        <dbReference type="SMART" id="SM00782"/>
    </source>
</evidence>
<dbReference type="EMBL" id="PFFQ01000013">
    <property type="protein sequence ID" value="PIW18247.1"/>
    <property type="molecule type" value="Genomic_DNA"/>
</dbReference>
<name>A0A2M7G834_9BACT</name>
<dbReference type="SUPFAM" id="SSF82057">
    <property type="entry name" value="Prokaryotic SH3-related domain"/>
    <property type="match status" value="1"/>
</dbReference>
<accession>A0A2M7G834</accession>
<dbReference type="InterPro" id="IPR013991">
    <property type="entry name" value="PhnaA_N_proteobac"/>
</dbReference>
<proteinExistence type="predicted"/>
<dbReference type="PANTHER" id="PTHR30305:SF3">
    <property type="entry name" value="PROTEIN YJDM"/>
    <property type="match status" value="1"/>
</dbReference>
<feature type="domain" description="PhnA protein N-terminal proteobacterial" evidence="1">
    <location>
        <begin position="21"/>
        <end position="67"/>
    </location>
</feature>
<dbReference type="SMART" id="SM00782">
    <property type="entry name" value="PhnA_Zn_Ribbon"/>
    <property type="match status" value="1"/>
</dbReference>
<dbReference type="InterPro" id="IPR013988">
    <property type="entry name" value="YjdM_C"/>
</dbReference>
<dbReference type="PANTHER" id="PTHR30305">
    <property type="entry name" value="PROTEIN YJDM-RELATED"/>
    <property type="match status" value="1"/>
</dbReference>
<gene>
    <name evidence="2" type="ORF">COW36_05625</name>
</gene>
<evidence type="ECO:0000313" key="3">
    <source>
        <dbReference type="Proteomes" id="UP000231019"/>
    </source>
</evidence>
<protein>
    <submittedName>
        <fullName evidence="2">PhnA domain protein</fullName>
    </submittedName>
</protein>
<dbReference type="Proteomes" id="UP000231019">
    <property type="component" value="Unassembled WGS sequence"/>
</dbReference>
<sequence length="203" mass="22856">MASKREIHEARKAELQAFGKDLAKRAKSRCEICQASTSLEIYEVPPVKDPEFEKCVMICETCLEQLENPEAIEPNHWRCLNEAVWSETPAVQVLAWRQLQNLQEQGWAQDLLEQVYLDEAVLEWAQAISGGNALIFRDSNGTPLAEGDTVSLIKDLDVKGTSFVAKRGTTVKNIRLTDNSEHVEGRINNTTLVLKTCFLKKVN</sequence>
<reference evidence="2 3" key="1">
    <citation type="submission" date="2017-09" db="EMBL/GenBank/DDBJ databases">
        <title>Depth-based differentiation of microbial function through sediment-hosted aquifers and enrichment of novel symbionts in the deep terrestrial subsurface.</title>
        <authorList>
            <person name="Probst A.J."/>
            <person name="Ladd B."/>
            <person name="Jarett J.K."/>
            <person name="Geller-Mcgrath D.E."/>
            <person name="Sieber C.M."/>
            <person name="Emerson J.B."/>
            <person name="Anantharaman K."/>
            <person name="Thomas B.C."/>
            <person name="Malmstrom R."/>
            <person name="Stieglmeier M."/>
            <person name="Klingl A."/>
            <person name="Woyke T."/>
            <person name="Ryan C.M."/>
            <person name="Banfield J.F."/>
        </authorList>
    </citation>
    <scope>NUCLEOTIDE SEQUENCE [LARGE SCALE GENOMIC DNA]</scope>
    <source>
        <strain evidence="2">CG17_big_fil_post_rev_8_21_14_2_50_48_46</strain>
    </source>
</reference>
<comment type="caution">
    <text evidence="2">The sequence shown here is derived from an EMBL/GenBank/DDBJ whole genome shotgun (WGS) entry which is preliminary data.</text>
</comment>
<organism evidence="2 3">
    <name type="scientific">bacterium (Candidatus Blackallbacteria) CG17_big_fil_post_rev_8_21_14_2_50_48_46</name>
    <dbReference type="NCBI Taxonomy" id="2014261"/>
    <lineage>
        <taxon>Bacteria</taxon>
        <taxon>Candidatus Blackallbacteria</taxon>
    </lineage>
</organism>
<dbReference type="AlphaFoldDB" id="A0A2M7G834"/>
<dbReference type="Pfam" id="PF03831">
    <property type="entry name" value="YjdM"/>
    <property type="match status" value="1"/>
</dbReference>
<dbReference type="Gene3D" id="2.30.30.40">
    <property type="entry name" value="SH3 Domains"/>
    <property type="match status" value="1"/>
</dbReference>